<dbReference type="SUPFAM" id="SSF81606">
    <property type="entry name" value="PP2C-like"/>
    <property type="match status" value="1"/>
</dbReference>
<keyword evidence="4" id="KW-0479">Metal-binding</keyword>
<keyword evidence="5" id="KW-0547">Nucleotide-binding</keyword>
<evidence type="ECO:0000256" key="16">
    <source>
        <dbReference type="SAM" id="MobiDB-lite"/>
    </source>
</evidence>
<evidence type="ECO:0000256" key="14">
    <source>
        <dbReference type="ARBA" id="ARBA00075117"/>
    </source>
</evidence>
<evidence type="ECO:0000256" key="13">
    <source>
        <dbReference type="ARBA" id="ARBA00056274"/>
    </source>
</evidence>
<keyword evidence="7" id="KW-0378">Hydrolase</keyword>
<evidence type="ECO:0000256" key="5">
    <source>
        <dbReference type="ARBA" id="ARBA00022741"/>
    </source>
</evidence>
<feature type="domain" description="PPM-type phosphatase" evidence="18">
    <location>
        <begin position="686"/>
        <end position="909"/>
    </location>
</feature>
<dbReference type="GO" id="GO:0016301">
    <property type="term" value="F:kinase activity"/>
    <property type="evidence" value="ECO:0007669"/>
    <property type="project" value="UniProtKB-KW"/>
</dbReference>
<keyword evidence="20" id="KW-1185">Reference proteome</keyword>
<dbReference type="InterPro" id="IPR052016">
    <property type="entry name" value="Bact_Sigma-Reg"/>
</dbReference>
<dbReference type="GO" id="GO:0004722">
    <property type="term" value="F:protein serine/threonine phosphatase activity"/>
    <property type="evidence" value="ECO:0007669"/>
    <property type="project" value="UniProtKB-EC"/>
</dbReference>
<organism evidence="19 20">
    <name type="scientific">Streptacidiphilus pinicola</name>
    <dbReference type="NCBI Taxonomy" id="2219663"/>
    <lineage>
        <taxon>Bacteria</taxon>
        <taxon>Bacillati</taxon>
        <taxon>Actinomycetota</taxon>
        <taxon>Actinomycetes</taxon>
        <taxon>Kitasatosporales</taxon>
        <taxon>Streptomycetaceae</taxon>
        <taxon>Streptacidiphilus</taxon>
    </lineage>
</organism>
<dbReference type="SUPFAM" id="SSF55781">
    <property type="entry name" value="GAF domain-like"/>
    <property type="match status" value="1"/>
</dbReference>
<dbReference type="InterPro" id="IPR036457">
    <property type="entry name" value="PPM-type-like_dom_sf"/>
</dbReference>
<evidence type="ECO:0000256" key="12">
    <source>
        <dbReference type="ARBA" id="ARBA00047761"/>
    </source>
</evidence>
<evidence type="ECO:0000313" key="20">
    <source>
        <dbReference type="Proteomes" id="UP000248889"/>
    </source>
</evidence>
<dbReference type="InterPro" id="IPR003018">
    <property type="entry name" value="GAF"/>
</dbReference>
<dbReference type="GO" id="GO:0005524">
    <property type="term" value="F:ATP binding"/>
    <property type="evidence" value="ECO:0007669"/>
    <property type="project" value="UniProtKB-KW"/>
</dbReference>
<keyword evidence="8" id="KW-0067">ATP-binding</keyword>
<dbReference type="InterPro" id="IPR029016">
    <property type="entry name" value="GAF-like_dom_sf"/>
</dbReference>
<dbReference type="SUPFAM" id="SSF55874">
    <property type="entry name" value="ATPase domain of HSP90 chaperone/DNA topoisomerase II/histidine kinase"/>
    <property type="match status" value="1"/>
</dbReference>
<gene>
    <name evidence="19" type="ORF">DN069_34820</name>
</gene>
<evidence type="ECO:0000256" key="11">
    <source>
        <dbReference type="ARBA" id="ARBA00023211"/>
    </source>
</evidence>
<evidence type="ECO:0000259" key="18">
    <source>
        <dbReference type="SMART" id="SM00331"/>
    </source>
</evidence>
<dbReference type="PANTHER" id="PTHR43156:SF2">
    <property type="entry name" value="STAGE II SPORULATION PROTEIN E"/>
    <property type="match status" value="1"/>
</dbReference>
<dbReference type="CDD" id="cd16936">
    <property type="entry name" value="HATPase_RsbW-like"/>
    <property type="match status" value="1"/>
</dbReference>
<evidence type="ECO:0000256" key="9">
    <source>
        <dbReference type="ARBA" id="ARBA00022842"/>
    </source>
</evidence>
<evidence type="ECO:0000256" key="6">
    <source>
        <dbReference type="ARBA" id="ARBA00022777"/>
    </source>
</evidence>
<evidence type="ECO:0000256" key="7">
    <source>
        <dbReference type="ARBA" id="ARBA00022801"/>
    </source>
</evidence>
<dbReference type="Pfam" id="PF13581">
    <property type="entry name" value="HATPase_c_2"/>
    <property type="match status" value="1"/>
</dbReference>
<feature type="compositionally biased region" description="Basic and acidic residues" evidence="16">
    <location>
        <begin position="460"/>
        <end position="475"/>
    </location>
</feature>
<dbReference type="SMART" id="SM00331">
    <property type="entry name" value="PP2C_SIG"/>
    <property type="match status" value="1"/>
</dbReference>
<evidence type="ECO:0000256" key="10">
    <source>
        <dbReference type="ARBA" id="ARBA00022912"/>
    </source>
</evidence>
<keyword evidence="11" id="KW-0464">Manganese</keyword>
<reference evidence="19 20" key="1">
    <citation type="submission" date="2018-06" db="EMBL/GenBank/DDBJ databases">
        <title>Streptacidiphilus pinicola sp. nov., isolated from pine grove soil.</title>
        <authorList>
            <person name="Roh S.G."/>
            <person name="Park S."/>
            <person name="Kim M.-K."/>
            <person name="Yun B.-R."/>
            <person name="Park J."/>
            <person name="Kim M.J."/>
            <person name="Kim Y.S."/>
            <person name="Kim S.B."/>
        </authorList>
    </citation>
    <scope>NUCLEOTIDE SEQUENCE [LARGE SCALE GENOMIC DNA]</scope>
    <source>
        <strain evidence="19 20">MMS16-CNU450</strain>
    </source>
</reference>
<evidence type="ECO:0000256" key="15">
    <source>
        <dbReference type="ARBA" id="ARBA00081350"/>
    </source>
</evidence>
<dbReference type="Pfam" id="PF01590">
    <property type="entry name" value="GAF"/>
    <property type="match status" value="2"/>
</dbReference>
<protein>
    <recommendedName>
        <fullName evidence="1">protein-serine/threonine phosphatase</fullName>
        <ecNumber evidence="1">3.1.3.16</ecNumber>
    </recommendedName>
    <alternativeName>
        <fullName evidence="15">Protein-serine/threonine phosphatase</fullName>
    </alternativeName>
    <alternativeName>
        <fullName evidence="14">Serine/threonine-protein kinase</fullName>
    </alternativeName>
</protein>
<evidence type="ECO:0000256" key="2">
    <source>
        <dbReference type="ARBA" id="ARBA00022553"/>
    </source>
</evidence>
<dbReference type="OrthoDB" id="118142at2"/>
<keyword evidence="6" id="KW-0418">Kinase</keyword>
<keyword evidence="2" id="KW-0597">Phosphoprotein</keyword>
<dbReference type="FunFam" id="3.60.40.10:FF:000005">
    <property type="entry name" value="Serine/threonine protein phosphatase"/>
    <property type="match status" value="1"/>
</dbReference>
<dbReference type="Gene3D" id="3.30.565.10">
    <property type="entry name" value="Histidine kinase-like ATPase, C-terminal domain"/>
    <property type="match status" value="1"/>
</dbReference>
<evidence type="ECO:0000256" key="1">
    <source>
        <dbReference type="ARBA" id="ARBA00013081"/>
    </source>
</evidence>
<sequence length="1052" mass="110657">MTDTELTNSTWGPASGPLWGPAPGVAAGAPRTTAGTPGSTGPWASAGSASTGSTSASLAPAGLAPAGLSSAGWPSVGWGSSGWGSAGWVAADLAFPDWEGDRRSAQAREWFLGGDTLRGFVRAGVLASWERCRATGLTADQPALPYDPDLDGEERLLRASLPVLDRLHEQLLGTGVSVLLTDATARVVQRRAGEPGLDRHLDAIQLAPGFGWAEHDAGTNGIGTVLAQGRPTFVLGSEHFTEAHRAFACAGAPIRDPLTGAIRGVVDLTSRRRDAHPLMAALAREAALAVEQRLLEQCTLHERAQHDRALRAATRGGRSRPLPPRGRKSARSWEGEPAFPVHALLAVRPSVQPPLEAEVPSGIPGSPRRPEAGRTPARTSAPPPTSQLPAPGGAFRPPEPNALAAELPDVLGGLRGDIASRAVLSLSGASGREHRLDRGVFGRRSVDHAFAFGEPTVGPERPERPERPELSGRSLREREARVGRMALAARHRLALLWEAGVRIGTTLDVGQTADELAEVALPEFAQYAAVDLAQWVPEGAERSASEDTGPLQRAATRTTRVRGPLPLSGEPVDYAPGSAQERALSAGRAVLDELPSSVVGTEPGLEDYRMGSVLAVPLSARGTVLGVASFYRSLDAGPFRADDLTLAEELAHRAAVCLDNARRYQREHTLALTLQRSLLPRALPELPAVEVAHRYLPAQEGVGGDWFDVIPLSGARVALVVGDVVGHGLHAAATMGRLRTAVRNFSALDLPPEELLGHLDALVDAMDQEEGELGGIGIIGATCLYVVYDPVANHCTLASAGHPSPALLLPDGSVGFPEVPPGPPLGLGSTPFEAVEFALPEGSEIVLYTDGLIEDRGQDIDVGLARLADALATARSARDRTPEALCTAVVSALLPERPRDDVALLIARTRGVSGAMVARWPVPLEAAAVSRVRTEVGARLAAWGLGELTGTVELLVSELVTNAIRHATGPVELRLLRDRGLICEVADGSSVSPRLRRARSEDEGGRGLFLVAQLAERWGTRFTSGGGKVIWAEVKTRQGLGKRAAPRPRAAG</sequence>
<dbReference type="Pfam" id="PF07228">
    <property type="entry name" value="SpoIIE"/>
    <property type="match status" value="1"/>
</dbReference>
<proteinExistence type="predicted"/>
<keyword evidence="10" id="KW-0904">Protein phosphatase</keyword>
<dbReference type="Gene3D" id="3.60.40.10">
    <property type="entry name" value="PPM-type phosphatase domain"/>
    <property type="match status" value="1"/>
</dbReference>
<dbReference type="AlphaFoldDB" id="A0A2X0I829"/>
<keyword evidence="3" id="KW-0808">Transferase</keyword>
<dbReference type="Gene3D" id="3.30.450.40">
    <property type="match status" value="2"/>
</dbReference>
<dbReference type="EMBL" id="QKYN01000181">
    <property type="protein sequence ID" value="RAG81054.1"/>
    <property type="molecule type" value="Genomic_DNA"/>
</dbReference>
<dbReference type="FunFam" id="3.30.565.10:FF:000028">
    <property type="entry name" value="PAS sensor protein"/>
    <property type="match status" value="1"/>
</dbReference>
<feature type="compositionally biased region" description="Low complexity" evidence="16">
    <location>
        <begin position="16"/>
        <end position="57"/>
    </location>
</feature>
<evidence type="ECO:0000256" key="3">
    <source>
        <dbReference type="ARBA" id="ARBA00022679"/>
    </source>
</evidence>
<dbReference type="InterPro" id="IPR036890">
    <property type="entry name" value="HATPase_C_sf"/>
</dbReference>
<name>A0A2X0I829_9ACTN</name>
<feature type="compositionally biased region" description="Polar residues" evidence="16">
    <location>
        <begin position="1"/>
        <end position="12"/>
    </location>
</feature>
<evidence type="ECO:0000259" key="17">
    <source>
        <dbReference type="SMART" id="SM00065"/>
    </source>
</evidence>
<dbReference type="SMART" id="SM00065">
    <property type="entry name" value="GAF"/>
    <property type="match status" value="1"/>
</dbReference>
<feature type="domain" description="GAF" evidence="17">
    <location>
        <begin position="504"/>
        <end position="668"/>
    </location>
</feature>
<evidence type="ECO:0000256" key="8">
    <source>
        <dbReference type="ARBA" id="ARBA00022840"/>
    </source>
</evidence>
<feature type="region of interest" description="Disordered" evidence="16">
    <location>
        <begin position="309"/>
        <end position="334"/>
    </location>
</feature>
<feature type="region of interest" description="Disordered" evidence="16">
    <location>
        <begin position="1"/>
        <end position="57"/>
    </location>
</feature>
<evidence type="ECO:0000256" key="4">
    <source>
        <dbReference type="ARBA" id="ARBA00022723"/>
    </source>
</evidence>
<dbReference type="InterPro" id="IPR003594">
    <property type="entry name" value="HATPase_dom"/>
</dbReference>
<dbReference type="GO" id="GO:0046872">
    <property type="term" value="F:metal ion binding"/>
    <property type="evidence" value="ECO:0007669"/>
    <property type="project" value="UniProtKB-KW"/>
</dbReference>
<evidence type="ECO:0000313" key="19">
    <source>
        <dbReference type="EMBL" id="RAG81054.1"/>
    </source>
</evidence>
<comment type="caution">
    <text evidence="19">The sequence shown here is derived from an EMBL/GenBank/DDBJ whole genome shotgun (WGS) entry which is preliminary data.</text>
</comment>
<keyword evidence="9" id="KW-0460">Magnesium</keyword>
<dbReference type="EC" id="3.1.3.16" evidence="1"/>
<dbReference type="Proteomes" id="UP000248889">
    <property type="component" value="Unassembled WGS sequence"/>
</dbReference>
<feature type="region of interest" description="Disordered" evidence="16">
    <location>
        <begin position="452"/>
        <end position="475"/>
    </location>
</feature>
<accession>A0A2X0I829</accession>
<dbReference type="InterPro" id="IPR001932">
    <property type="entry name" value="PPM-type_phosphatase-like_dom"/>
</dbReference>
<feature type="region of interest" description="Disordered" evidence="16">
    <location>
        <begin position="355"/>
        <end position="401"/>
    </location>
</feature>
<comment type="function">
    <text evidence="13">Primarily acts as an independent SigF regulator that is sensitive to the osmosensory signal, mediating the cross talk of PknD with the SigF regulon. Possesses both phosphatase and kinase activities. The kinase domain functions as a classic anti-sigma factor-like kinase to phosphorylate the anti-anti-sigma factor domain at the canonical regulatory site, and the phosphatase domain antagonizes this activity.</text>
</comment>
<comment type="catalytic activity">
    <reaction evidence="12">
        <text>O-phospho-L-seryl-[protein] + H2O = L-seryl-[protein] + phosphate</text>
        <dbReference type="Rhea" id="RHEA:20629"/>
        <dbReference type="Rhea" id="RHEA-COMP:9863"/>
        <dbReference type="Rhea" id="RHEA-COMP:11604"/>
        <dbReference type="ChEBI" id="CHEBI:15377"/>
        <dbReference type="ChEBI" id="CHEBI:29999"/>
        <dbReference type="ChEBI" id="CHEBI:43474"/>
        <dbReference type="ChEBI" id="CHEBI:83421"/>
        <dbReference type="EC" id="3.1.3.16"/>
    </reaction>
</comment>
<dbReference type="PANTHER" id="PTHR43156">
    <property type="entry name" value="STAGE II SPORULATION PROTEIN E-RELATED"/>
    <property type="match status" value="1"/>
</dbReference>